<keyword evidence="2" id="KW-0408">Iron</keyword>
<dbReference type="InterPro" id="IPR001128">
    <property type="entry name" value="Cyt_P450"/>
</dbReference>
<dbReference type="Proteomes" id="UP001622690">
    <property type="component" value="Chromosome"/>
</dbReference>
<dbReference type="PANTHER" id="PTHR46696">
    <property type="entry name" value="P450, PUTATIVE (EUROFUNG)-RELATED"/>
    <property type="match status" value="1"/>
</dbReference>
<feature type="compositionally biased region" description="Polar residues" evidence="3">
    <location>
        <begin position="86"/>
        <end position="98"/>
    </location>
</feature>
<dbReference type="InterPro" id="IPR017972">
    <property type="entry name" value="Cyt_P450_CS"/>
</dbReference>
<proteinExistence type="inferred from homology"/>
<evidence type="ECO:0000256" key="3">
    <source>
        <dbReference type="SAM" id="MobiDB-lite"/>
    </source>
</evidence>
<sequence>MVVDARPSHDRRSAVSLFARLRTAEGQADPFPYYARLRAMGPVTPAPWGNVLVTGFDLCDQILRSRDWLEPDKRWRDQQGAGTRWNAPSSQEMSNTLPALNPPEHTRIRRAAGTFGRKTLERIGRTVGRTTDRLLLSLTEQLRDGAADFVATVSEELPVATIGDWLGVPAADWPRLRELTHEQVFTQELLPTASQLARSDAATAELRAYFMDLVRRRREQPGDDPVSLWIHTFDTLEPDRERADESVYFLALFVLLAALETTSTLLSTMALRLLEQPLRWDLLAADPTLVPAFVEETLRHDPPTHVISRVAAHDTVVGDVEVAKDDMVHLMVGAAHRDPARHPDPDRFDPERARSDHLAFSNGIHYCLGAPLARLEAQTLLHHMISRLPRLTLAQRPTWEPRVAFRRLSNLDVALA</sequence>
<evidence type="ECO:0000256" key="1">
    <source>
        <dbReference type="ARBA" id="ARBA00010617"/>
    </source>
</evidence>
<dbReference type="PANTHER" id="PTHR46696:SF3">
    <property type="entry name" value="PULCHERRIMINIC ACID SYNTHASE"/>
    <property type="match status" value="1"/>
</dbReference>
<keyword evidence="2" id="KW-0503">Monooxygenase</keyword>
<comment type="similarity">
    <text evidence="1 2">Belongs to the cytochrome P450 family.</text>
</comment>
<reference evidence="4 5" key="1">
    <citation type="submission" date="2022-10" db="EMBL/GenBank/DDBJ databases">
        <title>The complete genomes of actinobacterial strains from the NBC collection.</title>
        <authorList>
            <person name="Joergensen T.S."/>
            <person name="Alvarez Arevalo M."/>
            <person name="Sterndorff E.B."/>
            <person name="Faurdal D."/>
            <person name="Vuksanovic O."/>
            <person name="Mourched A.-S."/>
            <person name="Charusanti P."/>
            <person name="Shaw S."/>
            <person name="Blin K."/>
            <person name="Weber T."/>
        </authorList>
    </citation>
    <scope>NUCLEOTIDE SEQUENCE [LARGE SCALE GENOMIC DNA]</scope>
    <source>
        <strain evidence="4 5">NBC_00206</strain>
    </source>
</reference>
<organism evidence="4 5">
    <name type="scientific">Streptomyces nigra</name>
    <dbReference type="NCBI Taxonomy" id="1827580"/>
    <lineage>
        <taxon>Bacteria</taxon>
        <taxon>Bacillati</taxon>
        <taxon>Actinomycetota</taxon>
        <taxon>Actinomycetes</taxon>
        <taxon>Kitasatosporales</taxon>
        <taxon>Streptomycetaceae</taxon>
        <taxon>Streptomyces</taxon>
    </lineage>
</organism>
<protein>
    <submittedName>
        <fullName evidence="4">Cytochrome P450</fullName>
    </submittedName>
</protein>
<dbReference type="Gene3D" id="1.10.630.10">
    <property type="entry name" value="Cytochrome P450"/>
    <property type="match status" value="1"/>
</dbReference>
<dbReference type="RefSeq" id="WP_406259430.1">
    <property type="nucleotide sequence ID" value="NZ_CP108125.1"/>
</dbReference>
<dbReference type="PRINTS" id="PR00359">
    <property type="entry name" value="BP450"/>
</dbReference>
<dbReference type="InterPro" id="IPR002397">
    <property type="entry name" value="Cyt_P450_B"/>
</dbReference>
<accession>A0ABZ1J3M0</accession>
<name>A0ABZ1J3M0_9ACTN</name>
<evidence type="ECO:0000313" key="5">
    <source>
        <dbReference type="Proteomes" id="UP001622690"/>
    </source>
</evidence>
<keyword evidence="2" id="KW-0479">Metal-binding</keyword>
<dbReference type="InterPro" id="IPR036396">
    <property type="entry name" value="Cyt_P450_sf"/>
</dbReference>
<dbReference type="EMBL" id="CP108125">
    <property type="protein sequence ID" value="WTO85919.1"/>
    <property type="molecule type" value="Genomic_DNA"/>
</dbReference>
<evidence type="ECO:0000256" key="2">
    <source>
        <dbReference type="RuleBase" id="RU000461"/>
    </source>
</evidence>
<dbReference type="SUPFAM" id="SSF48264">
    <property type="entry name" value="Cytochrome P450"/>
    <property type="match status" value="1"/>
</dbReference>
<keyword evidence="5" id="KW-1185">Reference proteome</keyword>
<dbReference type="PRINTS" id="PR00385">
    <property type="entry name" value="P450"/>
</dbReference>
<dbReference type="Pfam" id="PF00067">
    <property type="entry name" value="p450"/>
    <property type="match status" value="1"/>
</dbReference>
<feature type="region of interest" description="Disordered" evidence="3">
    <location>
        <begin position="77"/>
        <end position="103"/>
    </location>
</feature>
<gene>
    <name evidence="4" type="ORF">OHU27_27210</name>
</gene>
<keyword evidence="2" id="KW-0349">Heme</keyword>
<evidence type="ECO:0000313" key="4">
    <source>
        <dbReference type="EMBL" id="WTO85919.1"/>
    </source>
</evidence>
<keyword evidence="2" id="KW-0560">Oxidoreductase</keyword>
<dbReference type="PROSITE" id="PS00086">
    <property type="entry name" value="CYTOCHROME_P450"/>
    <property type="match status" value="1"/>
</dbReference>